<dbReference type="Gene3D" id="3.60.21.10">
    <property type="match status" value="1"/>
</dbReference>
<comment type="caution">
    <text evidence="4">The sequence shown here is derived from an EMBL/GenBank/DDBJ whole genome shotgun (WGS) entry which is preliminary data.</text>
</comment>
<dbReference type="InterPro" id="IPR004843">
    <property type="entry name" value="Calcineurin-like_PHP"/>
</dbReference>
<reference evidence="4 5" key="1">
    <citation type="submission" date="2006-02" db="EMBL/GenBank/DDBJ databases">
        <authorList>
            <person name="Waterbury J."/>
            <person name="Ferriera S."/>
            <person name="Johnson J."/>
            <person name="Kravitz S."/>
            <person name="Halpern A."/>
            <person name="Remington K."/>
            <person name="Beeson K."/>
            <person name="Tran B."/>
            <person name="Rogers Y.-H."/>
            <person name="Friedman R."/>
            <person name="Venter J.C."/>
        </authorList>
    </citation>
    <scope>NUCLEOTIDE SEQUENCE [LARGE SCALE GENOMIC DNA]</scope>
    <source>
        <strain evidence="4 5">Nb-231</strain>
    </source>
</reference>
<keyword evidence="2" id="KW-0378">Hydrolase</keyword>
<dbReference type="eggNOG" id="COG1408">
    <property type="taxonomic scope" value="Bacteria"/>
</dbReference>
<organism evidence="4 5">
    <name type="scientific">Nitrococcus mobilis Nb-231</name>
    <dbReference type="NCBI Taxonomy" id="314278"/>
    <lineage>
        <taxon>Bacteria</taxon>
        <taxon>Pseudomonadati</taxon>
        <taxon>Pseudomonadota</taxon>
        <taxon>Gammaproteobacteria</taxon>
        <taxon>Chromatiales</taxon>
        <taxon>Ectothiorhodospiraceae</taxon>
        <taxon>Nitrococcus</taxon>
    </lineage>
</organism>
<feature type="domain" description="Calcineurin-like phosphoesterase" evidence="3">
    <location>
        <begin position="136"/>
        <end position="295"/>
    </location>
</feature>
<dbReference type="EMBL" id="AAOF01000028">
    <property type="protein sequence ID" value="EAR20239.1"/>
    <property type="molecule type" value="Genomic_DNA"/>
</dbReference>
<dbReference type="STRING" id="314278.NB231_13056"/>
<keyword evidence="1" id="KW-0479">Metal-binding</keyword>
<evidence type="ECO:0000259" key="3">
    <source>
        <dbReference type="Pfam" id="PF00149"/>
    </source>
</evidence>
<dbReference type="PANTHER" id="PTHR31302:SF31">
    <property type="entry name" value="PHOSPHODIESTERASE YAEI"/>
    <property type="match status" value="1"/>
</dbReference>
<gene>
    <name evidence="4" type="ORF">NB231_13056</name>
</gene>
<dbReference type="HOGENOM" id="CLU_025443_3_0_6"/>
<dbReference type="InterPro" id="IPR051158">
    <property type="entry name" value="Metallophosphoesterase_sf"/>
</dbReference>
<dbReference type="GO" id="GO:0009245">
    <property type="term" value="P:lipid A biosynthetic process"/>
    <property type="evidence" value="ECO:0007669"/>
    <property type="project" value="TreeGrafter"/>
</dbReference>
<keyword evidence="5" id="KW-1185">Reference proteome</keyword>
<evidence type="ECO:0000256" key="2">
    <source>
        <dbReference type="ARBA" id="ARBA00022801"/>
    </source>
</evidence>
<dbReference type="GO" id="GO:0008758">
    <property type="term" value="F:UDP-2,3-diacylglucosamine hydrolase activity"/>
    <property type="evidence" value="ECO:0007669"/>
    <property type="project" value="TreeGrafter"/>
</dbReference>
<evidence type="ECO:0000313" key="4">
    <source>
        <dbReference type="EMBL" id="EAR20239.1"/>
    </source>
</evidence>
<dbReference type="Proteomes" id="UP000003374">
    <property type="component" value="Unassembled WGS sequence"/>
</dbReference>
<dbReference type="SUPFAM" id="SSF56300">
    <property type="entry name" value="Metallo-dependent phosphatases"/>
    <property type="match status" value="1"/>
</dbReference>
<dbReference type="InterPro" id="IPR029052">
    <property type="entry name" value="Metallo-depent_PP-like"/>
</dbReference>
<protein>
    <submittedName>
        <fullName evidence="4">Metallophosphoesterase</fullName>
    </submittedName>
</protein>
<sequence>MWIEAFSGRAGNAKVEGDKDDYLAATGKHRRNGRVSSEHDMNEPAQRLGSMDALNARLEPMHLRQRLGIESEGEAPVFGRGRTYFHPENALSLRRLLQLALRLSGLYRRGQRNAQDIGLVHHRLPIRNLPAALIGLRLLHITDLHLDAHPDFPRLLAERVRALDYDVCVLTGDYRYRTCGPLEPALAGLHHLRRHLREPVYAVLGNHDSIRMVPPMEEMGIRVLLNEWGRLERGSQSLYFVGVDDPHFFRADNLERACRGVPEQAPSILLCHSPELYRQAAHSGFDAMLCGHTHGGQIRLPGGIALLTNADCPRNFTAGAWRYRALYGYTSVGAGSSIVGVRFNCRPEVVLHRLDRAKADQ</sequence>
<dbReference type="PANTHER" id="PTHR31302">
    <property type="entry name" value="TRANSMEMBRANE PROTEIN WITH METALLOPHOSPHOESTERASE DOMAIN-RELATED"/>
    <property type="match status" value="1"/>
</dbReference>
<evidence type="ECO:0000256" key="1">
    <source>
        <dbReference type="ARBA" id="ARBA00022723"/>
    </source>
</evidence>
<dbReference type="AlphaFoldDB" id="A4BVM1"/>
<name>A4BVM1_9GAMM</name>
<accession>A4BVM1</accession>
<proteinExistence type="predicted"/>
<evidence type="ECO:0000313" key="5">
    <source>
        <dbReference type="Proteomes" id="UP000003374"/>
    </source>
</evidence>
<dbReference type="Pfam" id="PF00149">
    <property type="entry name" value="Metallophos"/>
    <property type="match status" value="1"/>
</dbReference>
<dbReference type="GO" id="GO:0016020">
    <property type="term" value="C:membrane"/>
    <property type="evidence" value="ECO:0007669"/>
    <property type="project" value="GOC"/>
</dbReference>
<dbReference type="GO" id="GO:0046872">
    <property type="term" value="F:metal ion binding"/>
    <property type="evidence" value="ECO:0007669"/>
    <property type="project" value="UniProtKB-KW"/>
</dbReference>